<feature type="compositionally biased region" description="Polar residues" evidence="1">
    <location>
        <begin position="219"/>
        <end position="229"/>
    </location>
</feature>
<evidence type="ECO:0000256" key="1">
    <source>
        <dbReference type="SAM" id="MobiDB-lite"/>
    </source>
</evidence>
<evidence type="ECO:0000313" key="2">
    <source>
        <dbReference type="EMBL" id="KAL3688588.1"/>
    </source>
</evidence>
<evidence type="ECO:0000313" key="3">
    <source>
        <dbReference type="Proteomes" id="UP001633002"/>
    </source>
</evidence>
<accession>A0ABD3HB09</accession>
<dbReference type="Proteomes" id="UP001633002">
    <property type="component" value="Unassembled WGS sequence"/>
</dbReference>
<feature type="region of interest" description="Disordered" evidence="1">
    <location>
        <begin position="201"/>
        <end position="232"/>
    </location>
</feature>
<reference evidence="2 3" key="1">
    <citation type="submission" date="2024-09" db="EMBL/GenBank/DDBJ databases">
        <title>Chromosome-scale assembly of Riccia sorocarpa.</title>
        <authorList>
            <person name="Paukszto L."/>
        </authorList>
    </citation>
    <scope>NUCLEOTIDE SEQUENCE [LARGE SCALE GENOMIC DNA]</scope>
    <source>
        <strain evidence="2">LP-2024</strain>
        <tissue evidence="2">Aerial parts of the thallus</tissue>
    </source>
</reference>
<comment type="caution">
    <text evidence="2">The sequence shown here is derived from an EMBL/GenBank/DDBJ whole genome shotgun (WGS) entry which is preliminary data.</text>
</comment>
<name>A0ABD3HB09_9MARC</name>
<dbReference type="PANTHER" id="PTHR15827:SF2">
    <property type="entry name" value="CYCLIN-DEPENDENT KINASE 2-INTERACTING PROTEIN"/>
    <property type="match status" value="1"/>
</dbReference>
<organism evidence="2 3">
    <name type="scientific">Riccia sorocarpa</name>
    <dbReference type="NCBI Taxonomy" id="122646"/>
    <lineage>
        <taxon>Eukaryota</taxon>
        <taxon>Viridiplantae</taxon>
        <taxon>Streptophyta</taxon>
        <taxon>Embryophyta</taxon>
        <taxon>Marchantiophyta</taxon>
        <taxon>Marchantiopsida</taxon>
        <taxon>Marchantiidae</taxon>
        <taxon>Marchantiales</taxon>
        <taxon>Ricciaceae</taxon>
        <taxon>Riccia</taxon>
    </lineage>
</organism>
<dbReference type="AlphaFoldDB" id="A0ABD3HB09"/>
<gene>
    <name evidence="2" type="ORF">R1sor_014897</name>
</gene>
<dbReference type="EMBL" id="JBJQOH010000004">
    <property type="protein sequence ID" value="KAL3688588.1"/>
    <property type="molecule type" value="Genomic_DNA"/>
</dbReference>
<protein>
    <submittedName>
        <fullName evidence="2">Uncharacterized protein</fullName>
    </submittedName>
</protein>
<feature type="compositionally biased region" description="Polar residues" evidence="1">
    <location>
        <begin position="201"/>
        <end position="211"/>
    </location>
</feature>
<proteinExistence type="predicted"/>
<sequence>MVMVDSRLWRPAAQRSVRNAWSYIHGQRSSWSSASAVALSAAKSLVNAYLSYGNVDDMNYGVLTDMEGLKEKTRRKLLYNQKKFLRVYLNSYEEMVQAVFQMINAARSMKTYVNDSGGGLITFTNTQVDGDSGDCGGIPVFSCLPLSVYELLAAEIVSMYQKELKVKWLLACEFCRLVTPEVSEAFSLQKKLSSLHSIEETANSTPLSSPTEELETDSSVESLKATSPTTKPPKRETLQVYLTSLLAEVYINRDRIQEISRICDEEMSVGSFGTP</sequence>
<dbReference type="PANTHER" id="PTHR15827">
    <property type="entry name" value="CYCLIN-DEPENDENT KINASE 2-INTERACTING PROTEIN"/>
    <property type="match status" value="1"/>
</dbReference>
<keyword evidence="3" id="KW-1185">Reference proteome</keyword>